<dbReference type="Gene3D" id="2.180.10.10">
    <property type="entry name" value="RHS repeat-associated core"/>
    <property type="match status" value="1"/>
</dbReference>
<dbReference type="RefSeq" id="WP_085417590.1">
    <property type="nucleotide sequence ID" value="NZ_CAUJPY010000065.1"/>
</dbReference>
<dbReference type="InterPro" id="IPR001826">
    <property type="entry name" value="RHS"/>
</dbReference>
<dbReference type="NCBIfam" id="TIGR03696">
    <property type="entry name" value="Rhs_assc_core"/>
    <property type="match status" value="1"/>
</dbReference>
<dbReference type="Pfam" id="PF05593">
    <property type="entry name" value="RHS_repeat"/>
    <property type="match status" value="1"/>
</dbReference>
<proteinExistence type="predicted"/>
<dbReference type="KEGG" id="nci:NCTC10296_02086"/>
<reference evidence="2 3" key="1">
    <citation type="submission" date="2018-12" db="EMBL/GenBank/DDBJ databases">
        <authorList>
            <consortium name="Pathogen Informatics"/>
        </authorList>
    </citation>
    <scope>NUCLEOTIDE SEQUENCE [LARGE SCALE GENOMIC DNA]</scope>
    <source>
        <strain evidence="2 3">NCTC10296</strain>
    </source>
</reference>
<dbReference type="PANTHER" id="PTHR32305:SF15">
    <property type="entry name" value="PROTEIN RHSA-RELATED"/>
    <property type="match status" value="1"/>
</dbReference>
<evidence type="ECO:0000259" key="1">
    <source>
        <dbReference type="Pfam" id="PF03527"/>
    </source>
</evidence>
<name>A0A1X3CJZ1_9NEIS</name>
<dbReference type="OrthoDB" id="8607344at2"/>
<dbReference type="PANTHER" id="PTHR32305">
    <property type="match status" value="1"/>
</dbReference>
<dbReference type="InterPro" id="IPR022385">
    <property type="entry name" value="Rhs_assc_core"/>
</dbReference>
<protein>
    <submittedName>
        <fullName evidence="2">Cell wall-associated polypeptide CWBP200</fullName>
    </submittedName>
</protein>
<dbReference type="AlphaFoldDB" id="A0A1X3CJZ1"/>
<organism evidence="2 3">
    <name type="scientific">Neisseria canis</name>
    <dbReference type="NCBI Taxonomy" id="493"/>
    <lineage>
        <taxon>Bacteria</taxon>
        <taxon>Pseudomonadati</taxon>
        <taxon>Pseudomonadota</taxon>
        <taxon>Betaproteobacteria</taxon>
        <taxon>Neisseriales</taxon>
        <taxon>Neisseriaceae</taxon>
        <taxon>Neisseria</taxon>
    </lineage>
</organism>
<evidence type="ECO:0000313" key="2">
    <source>
        <dbReference type="EMBL" id="VEF02989.1"/>
    </source>
</evidence>
<sequence>MAGNRLTDYNGIRYVYDPLGNLSERHNDATGESQYYRYDADNQLTEARIEQEGRPSEHWHYRYDALGRRVSKQNARNQTETRFLWEGSRLLQEYGDKATYTYVYTEQGSYEPLAQIVQTANRDGSKADRQILYYHNDQIGIPREMTDAEGDIVWRGEYSGWGKLNNAENANLKEGVHQPFRLQNQYADKETGLHYNFFRYYDPHCGRFTQQDPIGLMGGENLYHFAPNAQRWADILGLSPFDDRPDEGLFGGCKTASCTKAEVINQVISDRWNSGAMKTDVINGIINNTTGNMSNTAAIATPVLTTKARPNAIAGLAGTGVNVLIGATDPGVAQGAHVLIQLRPERIQI</sequence>
<keyword evidence="3" id="KW-1185">Reference proteome</keyword>
<accession>A0A1X3CJZ1</accession>
<dbReference type="Pfam" id="PF03527">
    <property type="entry name" value="RHS"/>
    <property type="match status" value="1"/>
</dbReference>
<feature type="domain" description="RHS protein conserved region" evidence="1">
    <location>
        <begin position="131"/>
        <end position="166"/>
    </location>
</feature>
<dbReference type="Proteomes" id="UP000279284">
    <property type="component" value="Chromosome"/>
</dbReference>
<gene>
    <name evidence="2" type="primary">wapA_19</name>
    <name evidence="2" type="ORF">NCTC10296_02086</name>
</gene>
<evidence type="ECO:0000313" key="3">
    <source>
        <dbReference type="Proteomes" id="UP000279284"/>
    </source>
</evidence>
<dbReference type="PRINTS" id="PR00394">
    <property type="entry name" value="RHSPROTEIN"/>
</dbReference>
<dbReference type="InterPro" id="IPR031325">
    <property type="entry name" value="RHS_repeat"/>
</dbReference>
<dbReference type="STRING" id="493.BWD07_12115"/>
<dbReference type="InterPro" id="IPR050708">
    <property type="entry name" value="T6SS_VgrG/RHS"/>
</dbReference>
<dbReference type="EMBL" id="LR134313">
    <property type="protein sequence ID" value="VEF02989.1"/>
    <property type="molecule type" value="Genomic_DNA"/>
</dbReference>